<reference evidence="5 6" key="1">
    <citation type="journal article" date="2006" name="Int. J. Syst. Evol. Microbiol.">
        <title>Costertonia aggregata gen. nov., sp. nov., a mesophilic marine bacterium of the family Flavobacteriaceae, isolated from a mature biofilm.</title>
        <authorList>
            <person name="Kwon K.K."/>
            <person name="Lee Y.K."/>
            <person name="Lee H.K."/>
        </authorList>
    </citation>
    <scope>NUCLEOTIDE SEQUENCE [LARGE SCALE GENOMIC DNA]</scope>
    <source>
        <strain evidence="5 6">KCCM 42265</strain>
    </source>
</reference>
<dbReference type="PANTHER" id="PTHR47893">
    <property type="entry name" value="REGULATORY PROTEIN PCHR"/>
    <property type="match status" value="1"/>
</dbReference>
<dbReference type="Pfam" id="PF12833">
    <property type="entry name" value="HTH_18"/>
    <property type="match status" value="1"/>
</dbReference>
<dbReference type="AlphaFoldDB" id="A0A7H9ASU7"/>
<feature type="domain" description="HTH araC/xylS-type" evidence="4">
    <location>
        <begin position="231"/>
        <end position="329"/>
    </location>
</feature>
<dbReference type="GO" id="GO:0043565">
    <property type="term" value="F:sequence-specific DNA binding"/>
    <property type="evidence" value="ECO:0007669"/>
    <property type="project" value="InterPro"/>
</dbReference>
<dbReference type="PROSITE" id="PS01124">
    <property type="entry name" value="HTH_ARAC_FAMILY_2"/>
    <property type="match status" value="1"/>
</dbReference>
<keyword evidence="1" id="KW-0805">Transcription regulation</keyword>
<dbReference type="Proteomes" id="UP000509302">
    <property type="component" value="Chromosome"/>
</dbReference>
<dbReference type="SMART" id="SM00342">
    <property type="entry name" value="HTH_ARAC"/>
    <property type="match status" value="1"/>
</dbReference>
<dbReference type="KEGG" id="cagg:HYG79_14700"/>
<evidence type="ECO:0000259" key="4">
    <source>
        <dbReference type="PROSITE" id="PS01124"/>
    </source>
</evidence>
<sequence length="336" mass="39174">MQLQHKQLNKLNHQLGGSITKVEEDRIMQCHNEKGIGRVVSIPLEAGISYTEYNLNLKEDNELVLENTTGSVLYFIYCLEGQFHYKWKNENGQRGTIEELQTVILGSKESSLKLQIPKEQAISFAVIKVDKTNTFQSESGEDVALNQQLFYQFFTVCKSERFAYHGTFNLKIKEQLLQIRTIRETGLVRKLLIKGIIHFTLALELKQYRRDREKHQGLNTRLTKKELLRVNEAIETIEHRPEYSYNIDYLCRQYGLSAAKLQEGFKVLQGCTVVNFIKKQRVELAEELIKAGELNISEIVYTIGFTSRSYFSKIFKQRFNCTPKYYQDRCKNRVMA</sequence>
<dbReference type="SUPFAM" id="SSF46689">
    <property type="entry name" value="Homeodomain-like"/>
    <property type="match status" value="1"/>
</dbReference>
<proteinExistence type="predicted"/>
<evidence type="ECO:0000256" key="3">
    <source>
        <dbReference type="ARBA" id="ARBA00023163"/>
    </source>
</evidence>
<accession>A0A7H9ASU7</accession>
<evidence type="ECO:0000313" key="6">
    <source>
        <dbReference type="Proteomes" id="UP000509302"/>
    </source>
</evidence>
<dbReference type="InterPro" id="IPR009057">
    <property type="entry name" value="Homeodomain-like_sf"/>
</dbReference>
<protein>
    <submittedName>
        <fullName evidence="5">Helix-turn-helix transcriptional regulator</fullName>
    </submittedName>
</protein>
<name>A0A7H9ASU7_9FLAO</name>
<dbReference type="PRINTS" id="PR00032">
    <property type="entry name" value="HTHARAC"/>
</dbReference>
<keyword evidence="6" id="KW-1185">Reference proteome</keyword>
<dbReference type="InterPro" id="IPR020449">
    <property type="entry name" value="Tscrpt_reg_AraC-type_HTH"/>
</dbReference>
<dbReference type="GO" id="GO:0003700">
    <property type="term" value="F:DNA-binding transcription factor activity"/>
    <property type="evidence" value="ECO:0007669"/>
    <property type="project" value="InterPro"/>
</dbReference>
<dbReference type="Gene3D" id="1.10.10.60">
    <property type="entry name" value="Homeodomain-like"/>
    <property type="match status" value="1"/>
</dbReference>
<dbReference type="InterPro" id="IPR018060">
    <property type="entry name" value="HTH_AraC"/>
</dbReference>
<gene>
    <name evidence="5" type="ORF">HYG79_14700</name>
</gene>
<dbReference type="InterPro" id="IPR053142">
    <property type="entry name" value="PchR_regulatory_protein"/>
</dbReference>
<evidence type="ECO:0000313" key="5">
    <source>
        <dbReference type="EMBL" id="QLG46543.1"/>
    </source>
</evidence>
<evidence type="ECO:0000256" key="2">
    <source>
        <dbReference type="ARBA" id="ARBA00023125"/>
    </source>
</evidence>
<evidence type="ECO:0000256" key="1">
    <source>
        <dbReference type="ARBA" id="ARBA00023015"/>
    </source>
</evidence>
<keyword evidence="3" id="KW-0804">Transcription</keyword>
<dbReference type="PANTHER" id="PTHR47893:SF1">
    <property type="entry name" value="REGULATORY PROTEIN PCHR"/>
    <property type="match status" value="1"/>
</dbReference>
<dbReference type="RefSeq" id="WP_179242822.1">
    <property type="nucleotide sequence ID" value="NZ_CP058595.1"/>
</dbReference>
<organism evidence="5 6">
    <name type="scientific">Costertonia aggregata</name>
    <dbReference type="NCBI Taxonomy" id="343403"/>
    <lineage>
        <taxon>Bacteria</taxon>
        <taxon>Pseudomonadati</taxon>
        <taxon>Bacteroidota</taxon>
        <taxon>Flavobacteriia</taxon>
        <taxon>Flavobacteriales</taxon>
        <taxon>Flavobacteriaceae</taxon>
        <taxon>Costertonia</taxon>
    </lineage>
</organism>
<keyword evidence="2" id="KW-0238">DNA-binding</keyword>
<dbReference type="EMBL" id="CP058595">
    <property type="protein sequence ID" value="QLG46543.1"/>
    <property type="molecule type" value="Genomic_DNA"/>
</dbReference>